<protein>
    <recommendedName>
        <fullName evidence="1">DUF6398 domain-containing protein</fullName>
    </recommendedName>
</protein>
<dbReference type="Pfam" id="PF19935">
    <property type="entry name" value="DUF6398"/>
    <property type="match status" value="1"/>
</dbReference>
<feature type="domain" description="DUF6398" evidence="1">
    <location>
        <begin position="93"/>
        <end position="185"/>
    </location>
</feature>
<dbReference type="RefSeq" id="WP_301664585.1">
    <property type="nucleotide sequence ID" value="NZ_VCYH01000007.1"/>
</dbReference>
<evidence type="ECO:0000259" key="1">
    <source>
        <dbReference type="Pfam" id="PF19935"/>
    </source>
</evidence>
<dbReference type="EMBL" id="VCYH01000007">
    <property type="protein sequence ID" value="MDN7025435.1"/>
    <property type="molecule type" value="Genomic_DNA"/>
</dbReference>
<proteinExistence type="predicted"/>
<evidence type="ECO:0000313" key="2">
    <source>
        <dbReference type="EMBL" id="MDN7025435.1"/>
    </source>
</evidence>
<dbReference type="Proteomes" id="UP001168338">
    <property type="component" value="Unassembled WGS sequence"/>
</dbReference>
<gene>
    <name evidence="2" type="ORF">FGU65_11095</name>
</gene>
<evidence type="ECO:0000313" key="3">
    <source>
        <dbReference type="Proteomes" id="UP001168338"/>
    </source>
</evidence>
<organism evidence="2 3">
    <name type="scientific">Methanoculleus frigidifontis</name>
    <dbReference type="NCBI Taxonomy" id="2584085"/>
    <lineage>
        <taxon>Archaea</taxon>
        <taxon>Methanobacteriati</taxon>
        <taxon>Methanobacteriota</taxon>
        <taxon>Stenosarchaea group</taxon>
        <taxon>Methanomicrobia</taxon>
        <taxon>Methanomicrobiales</taxon>
        <taxon>Methanomicrobiaceae</taxon>
        <taxon>Methanoculleus</taxon>
    </lineage>
</organism>
<comment type="caution">
    <text evidence="2">The sequence shown here is derived from an EMBL/GenBank/DDBJ whole genome shotgun (WGS) entry which is preliminary data.</text>
</comment>
<keyword evidence="3" id="KW-1185">Reference proteome</keyword>
<dbReference type="InterPro" id="IPR045651">
    <property type="entry name" value="DUF6398"/>
</dbReference>
<name>A0ABT8MBX8_9EURY</name>
<accession>A0ABT8MBX8</accession>
<reference evidence="2" key="1">
    <citation type="submission" date="2019-05" db="EMBL/GenBank/DDBJ databases">
        <title>Methanoculleus sp. FWC-SCC1, a methanogenic archaeon isolated from deep marine cold seep.</title>
        <authorList>
            <person name="Chen Y.-W."/>
            <person name="Chen S.-C."/>
            <person name="Teng N.-H."/>
            <person name="Lai M.-C."/>
        </authorList>
    </citation>
    <scope>NUCLEOTIDE SEQUENCE</scope>
    <source>
        <strain evidence="2">FWC-SCC1</strain>
    </source>
</reference>
<sequence length="193" mass="20921">MRAAIERSLIGVTALMKDQTFESIDEANAYLKRVLEDGGLPSAHADTPLAQAQQIAYDAMEATGQRRVALARRALEISQDCADAWVLQAATVLARCEEFCARFGYDTVRRRCGAIVDALAAHPAAPLMRGDADLWSACIVYAACREAGLIRPAKGGSPLARQIASFFSCELASIRSKVTTLKRYLAEMPNAKD</sequence>